<evidence type="ECO:0000259" key="3">
    <source>
        <dbReference type="Pfam" id="PF01645"/>
    </source>
</evidence>
<dbReference type="Pfam" id="PF01645">
    <property type="entry name" value="Glu_synthase"/>
    <property type="match status" value="1"/>
</dbReference>
<dbReference type="PANTHER" id="PTHR43100">
    <property type="entry name" value="GLUTAMATE SYNTHASE [NADPH] SMALL CHAIN"/>
    <property type="match status" value="1"/>
</dbReference>
<dbReference type="InterPro" id="IPR051394">
    <property type="entry name" value="Glutamate_Synthase"/>
</dbReference>
<dbReference type="Proteomes" id="UP001163046">
    <property type="component" value="Unassembled WGS sequence"/>
</dbReference>
<accession>A0A9X0A6C7</accession>
<comment type="caution">
    <text evidence="5">The sequence shown here is derived from an EMBL/GenBank/DDBJ whole genome shotgun (WGS) entry which is preliminary data.</text>
</comment>
<sequence>MQYLLIQPSSRNELIHRDTRLPMFGYSLEDLNLLILPMVKHKKEALGSMGNDAPLSCLTMHPQLLFDYFKQLFCTALTVLTVCSPARGHEVYHEITWTVRNFALQQQQKLEALGLPHVVTNPPIDPIREKIVMSLACPVGPEPNLLEPDGTDCHRVYLDHPILSCADVEAVKGSGLCWCKCQTIDMVYPVEEGVSGLVPSLDRICKEASEAVENGCAFIVLTDRAAGRNNVPMSSLLSLGAVHHHLIRMKQRSQVGLVVESAEVREIHHFCVLLGYGADAICPYLVFETVSNQRQQGLLDPPLSDKDIVQNYTAAVHKGIAKVMAKMGISTLHSYKGAQIFEAVGLAEEVIDKCFVGTASRLSGATFEILAQEALDKHSVAFSDRDCDNVLINNKGEYHWREGGEKHINDPKCIANLQDAVRMKSQPAYQKYSETSIEVVRSCTLRGQLQIKFAKKPLDVSEVEPASEIVKRFATGAMSFGSISYETHSTLATAMNKIGGKSNTGEGGEDPVRGTDPENNNRSAIRQVASGRFGSERLVPCNGRRLAD</sequence>
<dbReference type="GO" id="GO:0015930">
    <property type="term" value="F:glutamate synthase activity"/>
    <property type="evidence" value="ECO:0007669"/>
    <property type="project" value="InterPro"/>
</dbReference>
<evidence type="ECO:0008006" key="7">
    <source>
        <dbReference type="Google" id="ProtNLM"/>
    </source>
</evidence>
<dbReference type="Gene3D" id="3.20.20.70">
    <property type="entry name" value="Aldolase class I"/>
    <property type="match status" value="3"/>
</dbReference>
<feature type="region of interest" description="Disordered" evidence="2">
    <location>
        <begin position="498"/>
        <end position="529"/>
    </location>
</feature>
<protein>
    <recommendedName>
        <fullName evidence="7">Glutamate synthase</fullName>
    </recommendedName>
</protein>
<dbReference type="GO" id="GO:0006537">
    <property type="term" value="P:glutamate biosynthetic process"/>
    <property type="evidence" value="ECO:0007669"/>
    <property type="project" value="InterPro"/>
</dbReference>
<keyword evidence="6" id="KW-1185">Reference proteome</keyword>
<evidence type="ECO:0000256" key="2">
    <source>
        <dbReference type="SAM" id="MobiDB-lite"/>
    </source>
</evidence>
<feature type="domain" description="Glutamate synthase central-N" evidence="4">
    <location>
        <begin position="118"/>
        <end position="346"/>
    </location>
</feature>
<name>A0A9X0A6C7_9CNID</name>
<dbReference type="InterPro" id="IPR013785">
    <property type="entry name" value="Aldolase_TIM"/>
</dbReference>
<organism evidence="5 6">
    <name type="scientific">Desmophyllum pertusum</name>
    <dbReference type="NCBI Taxonomy" id="174260"/>
    <lineage>
        <taxon>Eukaryota</taxon>
        <taxon>Metazoa</taxon>
        <taxon>Cnidaria</taxon>
        <taxon>Anthozoa</taxon>
        <taxon>Hexacorallia</taxon>
        <taxon>Scleractinia</taxon>
        <taxon>Caryophylliina</taxon>
        <taxon>Caryophylliidae</taxon>
        <taxon>Desmophyllum</taxon>
    </lineage>
</organism>
<dbReference type="InterPro" id="IPR006982">
    <property type="entry name" value="Glu_synth_centr_N"/>
</dbReference>
<evidence type="ECO:0000259" key="4">
    <source>
        <dbReference type="Pfam" id="PF04898"/>
    </source>
</evidence>
<reference evidence="5" key="1">
    <citation type="submission" date="2023-01" db="EMBL/GenBank/DDBJ databases">
        <title>Genome assembly of the deep-sea coral Lophelia pertusa.</title>
        <authorList>
            <person name="Herrera S."/>
            <person name="Cordes E."/>
        </authorList>
    </citation>
    <scope>NUCLEOTIDE SEQUENCE</scope>
    <source>
        <strain evidence="5">USNM1676648</strain>
        <tissue evidence="5">Polyp</tissue>
    </source>
</reference>
<dbReference type="EMBL" id="MU825396">
    <property type="protein sequence ID" value="KAJ7394218.1"/>
    <property type="molecule type" value="Genomic_DNA"/>
</dbReference>
<dbReference type="AlphaFoldDB" id="A0A9X0A6C7"/>
<dbReference type="InterPro" id="IPR002932">
    <property type="entry name" value="Glu_synthdom"/>
</dbReference>
<comment type="similarity">
    <text evidence="1">Belongs to the glutamate synthase family.</text>
</comment>
<dbReference type="FunFam" id="3.20.20.70:FF:000031">
    <property type="entry name" value="Glutamate synthase 1 [NADH]"/>
    <property type="match status" value="1"/>
</dbReference>
<dbReference type="Pfam" id="PF04898">
    <property type="entry name" value="Glu_syn_central"/>
    <property type="match status" value="2"/>
</dbReference>
<dbReference type="OrthoDB" id="4327079at2759"/>
<proteinExistence type="inferred from homology"/>
<feature type="domain" description="Glutamate synthase central-N" evidence="4">
    <location>
        <begin position="21"/>
        <end position="74"/>
    </location>
</feature>
<evidence type="ECO:0000313" key="5">
    <source>
        <dbReference type="EMBL" id="KAJ7394218.1"/>
    </source>
</evidence>
<feature type="domain" description="Glutamate synthase" evidence="3">
    <location>
        <begin position="408"/>
        <end position="535"/>
    </location>
</feature>
<dbReference type="PANTHER" id="PTHR43100:SF1">
    <property type="entry name" value="GLUTAMATE SYNTHASE [NADPH] SMALL CHAIN"/>
    <property type="match status" value="1"/>
</dbReference>
<dbReference type="SUPFAM" id="SSF51395">
    <property type="entry name" value="FMN-linked oxidoreductases"/>
    <property type="match status" value="2"/>
</dbReference>
<evidence type="ECO:0000256" key="1">
    <source>
        <dbReference type="ARBA" id="ARBA00009716"/>
    </source>
</evidence>
<gene>
    <name evidence="5" type="ORF">OS493_000020</name>
</gene>
<evidence type="ECO:0000313" key="6">
    <source>
        <dbReference type="Proteomes" id="UP001163046"/>
    </source>
</evidence>